<reference evidence="3 4" key="1">
    <citation type="submission" date="2018-02" db="EMBL/GenBank/DDBJ databases">
        <title>A novel lanthanide dependent methylotroph, Methylotenera sp. La3113.</title>
        <authorList>
            <person name="Lv H."/>
            <person name="Tani A."/>
        </authorList>
    </citation>
    <scope>NUCLEOTIDE SEQUENCE [LARGE SCALE GENOMIC DNA]</scope>
    <source>
        <strain evidence="3 4">La3113</strain>
    </source>
</reference>
<organism evidence="3 4">
    <name type="scientific">Methylotenera oryzisoli</name>
    <dbReference type="NCBI Taxonomy" id="2080758"/>
    <lineage>
        <taxon>Bacteria</taxon>
        <taxon>Pseudomonadati</taxon>
        <taxon>Pseudomonadota</taxon>
        <taxon>Betaproteobacteria</taxon>
        <taxon>Nitrosomonadales</taxon>
        <taxon>Methylophilaceae</taxon>
        <taxon>Methylotenera</taxon>
    </lineage>
</organism>
<dbReference type="EMBL" id="PQVH01000007">
    <property type="protein sequence ID" value="TFW72096.1"/>
    <property type="molecule type" value="Genomic_DNA"/>
</dbReference>
<dbReference type="InterPro" id="IPR046461">
    <property type="entry name" value="TerL_ATPase"/>
</dbReference>
<dbReference type="InterPro" id="IPR005021">
    <property type="entry name" value="Terminase_largesu-like"/>
</dbReference>
<feature type="domain" description="Terminase large subunit-like ATPase" evidence="1">
    <location>
        <begin position="76"/>
        <end position="252"/>
    </location>
</feature>
<evidence type="ECO:0000313" key="3">
    <source>
        <dbReference type="EMBL" id="TFW72096.1"/>
    </source>
</evidence>
<dbReference type="Gene3D" id="3.40.50.300">
    <property type="entry name" value="P-loop containing nucleotide triphosphate hydrolases"/>
    <property type="match status" value="1"/>
</dbReference>
<keyword evidence="4" id="KW-1185">Reference proteome</keyword>
<name>A0A4Y9VSA9_9PROT</name>
<dbReference type="OrthoDB" id="9760250at2"/>
<dbReference type="Proteomes" id="UP000297706">
    <property type="component" value="Unassembled WGS sequence"/>
</dbReference>
<dbReference type="InterPro" id="IPR046462">
    <property type="entry name" value="TerL_nuclease"/>
</dbReference>
<evidence type="ECO:0000259" key="1">
    <source>
        <dbReference type="Pfam" id="PF03354"/>
    </source>
</evidence>
<feature type="domain" description="Terminase large subunit-like endonuclease" evidence="2">
    <location>
        <begin position="262"/>
        <end position="547"/>
    </location>
</feature>
<dbReference type="PANTHER" id="PTHR41287">
    <property type="match status" value="1"/>
</dbReference>
<dbReference type="PANTHER" id="PTHR41287:SF1">
    <property type="entry name" value="PROTEIN YMFN"/>
    <property type="match status" value="1"/>
</dbReference>
<dbReference type="AlphaFoldDB" id="A0A4Y9VSA9"/>
<evidence type="ECO:0000259" key="2">
    <source>
        <dbReference type="Pfam" id="PF20441"/>
    </source>
</evidence>
<proteinExistence type="predicted"/>
<accession>A0A4Y9VSA9</accession>
<dbReference type="Pfam" id="PF20441">
    <property type="entry name" value="TerL_nuclease"/>
    <property type="match status" value="1"/>
</dbReference>
<dbReference type="Pfam" id="PF03354">
    <property type="entry name" value="TerL_ATPase"/>
    <property type="match status" value="1"/>
</dbReference>
<dbReference type="GO" id="GO:0004519">
    <property type="term" value="F:endonuclease activity"/>
    <property type="evidence" value="ECO:0007669"/>
    <property type="project" value="InterPro"/>
</dbReference>
<evidence type="ECO:0000313" key="4">
    <source>
        <dbReference type="Proteomes" id="UP000297706"/>
    </source>
</evidence>
<comment type="caution">
    <text evidence="3">The sequence shown here is derived from an EMBL/GenBank/DDBJ whole genome shotgun (WGS) entry which is preliminary data.</text>
</comment>
<gene>
    <name evidence="3" type="ORF">C3Y98_04615</name>
</gene>
<dbReference type="InterPro" id="IPR027417">
    <property type="entry name" value="P-loop_NTPase"/>
</dbReference>
<sequence length="564" mass="62527">MSDPVTAYAKSVVSGKTVAGPHVRDACQRHLNDLEQAASRGFFFDLEAANRAIGFYRDVLRLNGGEYEGLPYELLDWQCFIVGSLFGWKNIDDGYRRFRVAYIETAKGSGKSPLAAGIGLYGMMADNEPRAEIYAAATKKDQAMILFRDAVAMVDQSPALAERLVKSGTGQSVWNLAYHKTGSFFRPVSADDGQSGPRPHIALLDEIHEHKTPTVVEMMRAGTKSRRQALIVMITNSGANKTTVCWHYHDYVNKVCAGSLVDDSIFGYVCAVDEGDDPFKDEKSWYKANPSLKHGIPGIKYLREQVTSARGMPSKEAIVRRLNFCQWTEAENPWIGSEVWFGCAPEPEFDESLLLNRPCWGGLDLSSTQDLTAFVLLFEPTFNDKFWRIKPFFWIPADGLTEKEDKDRVPYRAWVTSGFLNALPGRAINKLAVLHKLIELSATYDIQEIAYDRWRIEDLKAQIEQEGSILAPLKPFGQGFKDMAPAVDELERVLVDQLVKHDANPVLTWCAANAVIDTDPAGNRKVTKERATGRVDGIVAAIMAAGTSLSGAAVSQITQGFVVL</sequence>
<protein>
    <submittedName>
        <fullName evidence="3">Phage terminase small subunit P27 family</fullName>
    </submittedName>
</protein>